<protein>
    <recommendedName>
        <fullName evidence="3">DUF3794 domain-containing protein</fullName>
    </recommendedName>
</protein>
<comment type="caution">
    <text evidence="1">The sequence shown here is derived from an EMBL/GenBank/DDBJ whole genome shotgun (WGS) entry which is preliminary data.</text>
</comment>
<organism evidence="1 2">
    <name type="scientific">Alkaliphilus pronyensis</name>
    <dbReference type="NCBI Taxonomy" id="1482732"/>
    <lineage>
        <taxon>Bacteria</taxon>
        <taxon>Bacillati</taxon>
        <taxon>Bacillota</taxon>
        <taxon>Clostridia</taxon>
        <taxon>Peptostreptococcales</taxon>
        <taxon>Natronincolaceae</taxon>
        <taxon>Alkaliphilus</taxon>
    </lineage>
</organism>
<dbReference type="Proteomes" id="UP000432715">
    <property type="component" value="Unassembled WGS sequence"/>
</dbReference>
<reference evidence="1 2" key="1">
    <citation type="submission" date="2019-10" db="EMBL/GenBank/DDBJ databases">
        <title>Alkaliphilus serpentinus sp. nov. and Alkaliphilus pronyensis sp. nov., two novel anaerobic alkaliphilic species isolated from the serpentinized-hosted hydrothermal field of the Prony Bay (New Caledonia).</title>
        <authorList>
            <person name="Postec A."/>
        </authorList>
    </citation>
    <scope>NUCLEOTIDE SEQUENCE [LARGE SCALE GENOMIC DNA]</scope>
    <source>
        <strain evidence="1 2">LacV</strain>
    </source>
</reference>
<dbReference type="OrthoDB" id="1707171at2"/>
<dbReference type="AlphaFoldDB" id="A0A6I0FE37"/>
<proteinExistence type="predicted"/>
<dbReference type="EMBL" id="WBZC01000010">
    <property type="protein sequence ID" value="KAB3537329.1"/>
    <property type="molecule type" value="Genomic_DNA"/>
</dbReference>
<evidence type="ECO:0000313" key="1">
    <source>
        <dbReference type="EMBL" id="KAB3537329.1"/>
    </source>
</evidence>
<keyword evidence="2" id="KW-1185">Reference proteome</keyword>
<evidence type="ECO:0000313" key="2">
    <source>
        <dbReference type="Proteomes" id="UP000432715"/>
    </source>
</evidence>
<gene>
    <name evidence="1" type="ORF">F8154_03290</name>
</gene>
<evidence type="ECO:0008006" key="3">
    <source>
        <dbReference type="Google" id="ProtNLM"/>
    </source>
</evidence>
<dbReference type="RefSeq" id="WP_151860160.1">
    <property type="nucleotide sequence ID" value="NZ_WBZC01000010.1"/>
</dbReference>
<sequence length="208" mass="23969">MSDIDVEQIAFPDFKSECIIADKIYAHCQLRECFEKAVIELPKEGLFEFIEIRFMPGELVLGTLFISPIVNRPNFRRVSFRVLIPFVVKVRNTETNEIIVLSNELPEIHKDLVLFMPKARDEFKFEIKLETASQLLTDVTKEGNSLVCAIGVFIVVKVVGRVQLLIPVFQFCPEPSECEEFIEDETSFLFDTAPFPELFPSQLEDFRL</sequence>
<name>A0A6I0FE37_9FIRM</name>
<accession>A0A6I0FE37</accession>